<dbReference type="PANTHER" id="PTHR43687:SF6">
    <property type="entry name" value="L-ASPARTATE SEMIALDEHYDE SULFURTRANSFERASE IRON-SULFUR SUBUNIT"/>
    <property type="match status" value="1"/>
</dbReference>
<evidence type="ECO:0000256" key="4">
    <source>
        <dbReference type="ARBA" id="ARBA00022737"/>
    </source>
</evidence>
<keyword evidence="7" id="KW-0411">Iron-sulfur</keyword>
<organism evidence="9 10">
    <name type="scientific">Eubacterium oxidoreducens</name>
    <dbReference type="NCBI Taxonomy" id="1732"/>
    <lineage>
        <taxon>Bacteria</taxon>
        <taxon>Bacillati</taxon>
        <taxon>Bacillota</taxon>
        <taxon>Clostridia</taxon>
        <taxon>Eubacteriales</taxon>
        <taxon>Eubacteriaceae</taxon>
        <taxon>Eubacterium</taxon>
    </lineage>
</organism>
<keyword evidence="2" id="KW-0004">4Fe-4S</keyword>
<dbReference type="Proteomes" id="UP000199228">
    <property type="component" value="Unassembled WGS sequence"/>
</dbReference>
<evidence type="ECO:0000256" key="3">
    <source>
        <dbReference type="ARBA" id="ARBA00022723"/>
    </source>
</evidence>
<dbReference type="EMBL" id="FMXR01000020">
    <property type="protein sequence ID" value="SDB32950.1"/>
    <property type="molecule type" value="Genomic_DNA"/>
</dbReference>
<evidence type="ECO:0000256" key="5">
    <source>
        <dbReference type="ARBA" id="ARBA00022982"/>
    </source>
</evidence>
<name>A0A1G6CJA9_EUBOX</name>
<dbReference type="PANTHER" id="PTHR43687">
    <property type="entry name" value="ADENYLYLSULFATE REDUCTASE, BETA SUBUNIT"/>
    <property type="match status" value="1"/>
</dbReference>
<accession>A0A1G6CJA9</accession>
<feature type="domain" description="4Fe-4S ferredoxin-type" evidence="8">
    <location>
        <begin position="16"/>
        <end position="45"/>
    </location>
</feature>
<keyword evidence="5" id="KW-0249">Electron transport</keyword>
<evidence type="ECO:0000256" key="2">
    <source>
        <dbReference type="ARBA" id="ARBA00022485"/>
    </source>
</evidence>
<dbReference type="SUPFAM" id="SSF54862">
    <property type="entry name" value="4Fe-4S ferredoxins"/>
    <property type="match status" value="1"/>
</dbReference>
<dbReference type="PROSITE" id="PS00198">
    <property type="entry name" value="4FE4S_FER_1"/>
    <property type="match status" value="1"/>
</dbReference>
<dbReference type="InterPro" id="IPR050572">
    <property type="entry name" value="Fe-S_Ferredoxin"/>
</dbReference>
<keyword evidence="10" id="KW-1185">Reference proteome</keyword>
<reference evidence="9 10" key="1">
    <citation type="submission" date="2016-10" db="EMBL/GenBank/DDBJ databases">
        <authorList>
            <person name="de Groot N.N."/>
        </authorList>
    </citation>
    <scope>NUCLEOTIDE SEQUENCE [LARGE SCALE GENOMIC DNA]</scope>
    <source>
        <strain evidence="9 10">DSM 3217</strain>
    </source>
</reference>
<evidence type="ECO:0000313" key="10">
    <source>
        <dbReference type="Proteomes" id="UP000199228"/>
    </source>
</evidence>
<protein>
    <submittedName>
        <fullName evidence="9">NAD-dependent dihydropyrimidine dehydrogenase, PreA subunit</fullName>
    </submittedName>
</protein>
<evidence type="ECO:0000259" key="8">
    <source>
        <dbReference type="PROSITE" id="PS51379"/>
    </source>
</evidence>
<dbReference type="GO" id="GO:0051539">
    <property type="term" value="F:4 iron, 4 sulfur cluster binding"/>
    <property type="evidence" value="ECO:0007669"/>
    <property type="project" value="UniProtKB-KW"/>
</dbReference>
<dbReference type="Pfam" id="PF12838">
    <property type="entry name" value="Fer4_7"/>
    <property type="match status" value="1"/>
</dbReference>
<evidence type="ECO:0000256" key="1">
    <source>
        <dbReference type="ARBA" id="ARBA00022448"/>
    </source>
</evidence>
<sequence>MEDKCYIVPNPSGPTLAVSIDEDKCVACNSCVNICRIQTLLPNPERGKPPIVAYPDECWYCACCVEACPRGALEMHLPINQRIFFKRKETGEVFRIGEAKCPKKGYFKPPVGW</sequence>
<dbReference type="RefSeq" id="WP_090174645.1">
    <property type="nucleotide sequence ID" value="NZ_FMXR01000020.1"/>
</dbReference>
<dbReference type="PROSITE" id="PS51379">
    <property type="entry name" value="4FE4S_FER_2"/>
    <property type="match status" value="2"/>
</dbReference>
<gene>
    <name evidence="9" type="ORF">SAMN02910417_02450</name>
</gene>
<dbReference type="STRING" id="1732.SAMN02910417_02450"/>
<dbReference type="InterPro" id="IPR017896">
    <property type="entry name" value="4Fe4S_Fe-S-bd"/>
</dbReference>
<dbReference type="Gene3D" id="3.30.70.20">
    <property type="match status" value="1"/>
</dbReference>
<evidence type="ECO:0000256" key="7">
    <source>
        <dbReference type="ARBA" id="ARBA00023014"/>
    </source>
</evidence>
<keyword evidence="1" id="KW-0813">Transport</keyword>
<evidence type="ECO:0000313" key="9">
    <source>
        <dbReference type="EMBL" id="SDB32950.1"/>
    </source>
</evidence>
<dbReference type="OrthoDB" id="9813995at2"/>
<keyword evidence="3" id="KW-0479">Metal-binding</keyword>
<keyword evidence="4" id="KW-0677">Repeat</keyword>
<proteinExistence type="predicted"/>
<evidence type="ECO:0000256" key="6">
    <source>
        <dbReference type="ARBA" id="ARBA00023004"/>
    </source>
</evidence>
<dbReference type="GO" id="GO:0046872">
    <property type="term" value="F:metal ion binding"/>
    <property type="evidence" value="ECO:0007669"/>
    <property type="project" value="UniProtKB-KW"/>
</dbReference>
<feature type="domain" description="4Fe-4S ferredoxin-type" evidence="8">
    <location>
        <begin position="48"/>
        <end position="78"/>
    </location>
</feature>
<keyword evidence="6" id="KW-0408">Iron</keyword>
<dbReference type="AlphaFoldDB" id="A0A1G6CJA9"/>
<dbReference type="InterPro" id="IPR017900">
    <property type="entry name" value="4Fe4S_Fe_S_CS"/>
</dbReference>